<protein>
    <submittedName>
        <fullName evidence="1">Uncharacterized protein</fullName>
    </submittedName>
</protein>
<accession>A0A383RGX0</accession>
<dbReference type="EMBL" id="LS992241">
    <property type="protein sequence ID" value="SYX85921.1"/>
    <property type="molecule type" value="Genomic_DNA"/>
</dbReference>
<name>A0A383RGX0_PAEAL</name>
<dbReference type="RefSeq" id="WP_138187866.1">
    <property type="nucleotide sequence ID" value="NZ_LS992241.1"/>
</dbReference>
<sequence>MNKLTDDVRDGIKEAFDNLVGLDIDEQYKLFLSEQAGWEEVERLTKENKYLAAYKKSFGSNLQAAMKETKKLKLHLQDAINTLKWYAADESWHTEVDEAFPAMYDCGSIAKKAIQRIQEGIE</sequence>
<gene>
    <name evidence="1" type="ORF">PBLR_14343</name>
</gene>
<dbReference type="Proteomes" id="UP000304148">
    <property type="component" value="Chromosome"/>
</dbReference>
<organism evidence="1 2">
    <name type="scientific">Paenibacillus alvei</name>
    <name type="common">Bacillus alvei</name>
    <dbReference type="NCBI Taxonomy" id="44250"/>
    <lineage>
        <taxon>Bacteria</taxon>
        <taxon>Bacillati</taxon>
        <taxon>Bacillota</taxon>
        <taxon>Bacilli</taxon>
        <taxon>Bacillales</taxon>
        <taxon>Paenibacillaceae</taxon>
        <taxon>Paenibacillus</taxon>
    </lineage>
</organism>
<evidence type="ECO:0000313" key="2">
    <source>
        <dbReference type="Proteomes" id="UP000304148"/>
    </source>
</evidence>
<reference evidence="2" key="1">
    <citation type="submission" date="2018-08" db="EMBL/GenBank/DDBJ databases">
        <authorList>
            <person name="Chevrot R."/>
        </authorList>
    </citation>
    <scope>NUCLEOTIDE SEQUENCE [LARGE SCALE GENOMIC DNA]</scope>
</reference>
<evidence type="ECO:0000313" key="1">
    <source>
        <dbReference type="EMBL" id="SYX85921.1"/>
    </source>
</evidence>
<proteinExistence type="predicted"/>
<dbReference type="AlphaFoldDB" id="A0A383RGX0"/>